<dbReference type="PROSITE" id="PS50846">
    <property type="entry name" value="HMA_2"/>
    <property type="match status" value="1"/>
</dbReference>
<dbReference type="Pfam" id="PF00403">
    <property type="entry name" value="HMA"/>
    <property type="match status" value="1"/>
</dbReference>
<proteinExistence type="predicted"/>
<dbReference type="InterPro" id="IPR006121">
    <property type="entry name" value="HMA_dom"/>
</dbReference>
<dbReference type="Gene3D" id="3.30.70.100">
    <property type="match status" value="1"/>
</dbReference>
<dbReference type="AlphaFoldDB" id="A0A3C0F7L7"/>
<organism evidence="1 2">
    <name type="scientific">Xanthomarina gelatinilytica</name>
    <dbReference type="NCBI Taxonomy" id="1137281"/>
    <lineage>
        <taxon>Bacteria</taxon>
        <taxon>Pseudomonadati</taxon>
        <taxon>Bacteroidota</taxon>
        <taxon>Flavobacteriia</taxon>
        <taxon>Flavobacteriales</taxon>
        <taxon>Flavobacteriaceae</taxon>
        <taxon>Xanthomarina</taxon>
    </lineage>
</organism>
<dbReference type="GO" id="GO:0046872">
    <property type="term" value="F:metal ion binding"/>
    <property type="evidence" value="ECO:0007669"/>
    <property type="project" value="InterPro"/>
</dbReference>
<comment type="caution">
    <text evidence="1">The sequence shown here is derived from an EMBL/GenBank/DDBJ whole genome shotgun (WGS) entry which is preliminary data.</text>
</comment>
<dbReference type="CDD" id="cd00371">
    <property type="entry name" value="HMA"/>
    <property type="match status" value="1"/>
</dbReference>
<reference evidence="1 2" key="1">
    <citation type="journal article" date="2018" name="Nat. Biotechnol.">
        <title>A standardized bacterial taxonomy based on genome phylogeny substantially revises the tree of life.</title>
        <authorList>
            <person name="Parks D.H."/>
            <person name="Chuvochina M."/>
            <person name="Waite D.W."/>
            <person name="Rinke C."/>
            <person name="Skarshewski A."/>
            <person name="Chaumeil P.A."/>
            <person name="Hugenholtz P."/>
        </authorList>
    </citation>
    <scope>NUCLEOTIDE SEQUENCE [LARGE SCALE GENOMIC DNA]</scope>
    <source>
        <strain evidence="1">UBA10227</strain>
    </source>
</reference>
<gene>
    <name evidence="1" type="ORF">DHV22_01860</name>
</gene>
<accession>A0A3C0F7L7</accession>
<evidence type="ECO:0000313" key="2">
    <source>
        <dbReference type="Proteomes" id="UP000263268"/>
    </source>
</evidence>
<dbReference type="Proteomes" id="UP000263268">
    <property type="component" value="Unassembled WGS sequence"/>
</dbReference>
<name>A0A3C0F7L7_9FLAO</name>
<dbReference type="RefSeq" id="WP_286852754.1">
    <property type="nucleotide sequence ID" value="NZ_JBLWYO010000011.1"/>
</dbReference>
<dbReference type="STRING" id="1137281.D778_01206"/>
<evidence type="ECO:0000313" key="1">
    <source>
        <dbReference type="EMBL" id="HCY80426.1"/>
    </source>
</evidence>
<protein>
    <submittedName>
        <fullName evidence="1">Heavy metal transporter</fullName>
    </submittedName>
</protein>
<dbReference type="EMBL" id="DPRK01000028">
    <property type="protein sequence ID" value="HCY80426.1"/>
    <property type="molecule type" value="Genomic_DNA"/>
</dbReference>
<dbReference type="SUPFAM" id="SSF55008">
    <property type="entry name" value="HMA, heavy metal-associated domain"/>
    <property type="match status" value="1"/>
</dbReference>
<sequence>MKTSVIVQNLKCGGCANTITQKLSEFRNISDVHINIEESKISFNYIKEEDAFLVKETLKKIGYPSIEDENSLVSKTKSFISCATGKFS</sequence>
<dbReference type="InterPro" id="IPR036163">
    <property type="entry name" value="HMA_dom_sf"/>
</dbReference>